<sequence>MAVQTERPSESRIVRFSDALFRFRHAEPAAGWVLTHRFRRYLRLCRIEKNGGSRPTLRKGRGRLKEQIFQTASAILRRLICRRATGRRGGWCRCTPR</sequence>
<accession>F2BE59</accession>
<protein>
    <submittedName>
        <fullName evidence="1">Uncharacterized protein</fullName>
    </submittedName>
</protein>
<reference evidence="1 2" key="1">
    <citation type="submission" date="2011-02" db="EMBL/GenBank/DDBJ databases">
        <authorList>
            <person name="Muzny D."/>
            <person name="Qin X."/>
            <person name="Deng J."/>
            <person name="Jiang H."/>
            <person name="Liu Y."/>
            <person name="Qu J."/>
            <person name="Song X.-Z."/>
            <person name="Zhang L."/>
            <person name="Thornton R."/>
            <person name="Coyle M."/>
            <person name="Francisco L."/>
            <person name="Jackson L."/>
            <person name="Javaid M."/>
            <person name="Korchina V."/>
            <person name="Kovar C."/>
            <person name="Mata R."/>
            <person name="Mathew T."/>
            <person name="Ngo R."/>
            <person name="Nguyen L."/>
            <person name="Nguyen N."/>
            <person name="Okwuonu G."/>
            <person name="Ongeri F."/>
            <person name="Pham C."/>
            <person name="Simmons D."/>
            <person name="Wilczek-Boney K."/>
            <person name="Hale W."/>
            <person name="Jakkamsetti A."/>
            <person name="Pham P."/>
            <person name="Ruth R."/>
            <person name="San Lucas F."/>
            <person name="Warren J."/>
            <person name="Zhang J."/>
            <person name="Zhao Z."/>
            <person name="Zhou C."/>
            <person name="Zhu D."/>
            <person name="Lee S."/>
            <person name="Bess C."/>
            <person name="Blankenburg K."/>
            <person name="Forbes L."/>
            <person name="Fu Q."/>
            <person name="Gubbala S."/>
            <person name="Hirani K."/>
            <person name="Jayaseelan J.C."/>
            <person name="Lara F."/>
            <person name="Munidasa M."/>
            <person name="Palculict T."/>
            <person name="Patil S."/>
            <person name="Pu L.-L."/>
            <person name="Saada N."/>
            <person name="Tang L."/>
            <person name="Weissenberger G."/>
            <person name="Zhu Y."/>
            <person name="Hemphill L."/>
            <person name="Shang Y."/>
            <person name="Youmans B."/>
            <person name="Ayvaz T."/>
            <person name="Ross M."/>
            <person name="Santibanez J."/>
            <person name="Aqrawi P."/>
            <person name="Gross S."/>
            <person name="Joshi V."/>
            <person name="Fowler G."/>
            <person name="Nazareth L."/>
            <person name="Reid J."/>
            <person name="Worley K."/>
            <person name="Petrosino J."/>
            <person name="Highlander S."/>
            <person name="Gibbs R."/>
        </authorList>
    </citation>
    <scope>NUCLEOTIDE SEQUENCE [LARGE SCALE GENOMIC DNA]</scope>
    <source>
        <strain evidence="1 2">ATCC BAA-1200</strain>
    </source>
</reference>
<dbReference type="Proteomes" id="UP000004105">
    <property type="component" value="Unassembled WGS sequence"/>
</dbReference>
<name>F2BE59_9NEIS</name>
<dbReference type="HOGENOM" id="CLU_2343790_0_0_4"/>
<gene>
    <name evidence="1" type="ORF">HMPREF9123_2015</name>
</gene>
<organism evidence="1 2">
    <name type="scientific">Neisseria bacilliformis ATCC BAA-1200</name>
    <dbReference type="NCBI Taxonomy" id="888742"/>
    <lineage>
        <taxon>Bacteria</taxon>
        <taxon>Pseudomonadati</taxon>
        <taxon>Pseudomonadota</taxon>
        <taxon>Betaproteobacteria</taxon>
        <taxon>Neisseriales</taxon>
        <taxon>Neisseriaceae</taxon>
        <taxon>Neisseria</taxon>
    </lineage>
</organism>
<keyword evidence="2" id="KW-1185">Reference proteome</keyword>
<proteinExistence type="predicted"/>
<dbReference type="EMBL" id="AFAY01000042">
    <property type="protein sequence ID" value="EGF10378.1"/>
    <property type="molecule type" value="Genomic_DNA"/>
</dbReference>
<comment type="caution">
    <text evidence="1">The sequence shown here is derived from an EMBL/GenBank/DDBJ whole genome shotgun (WGS) entry which is preliminary data.</text>
</comment>
<dbReference type="AlphaFoldDB" id="F2BE59"/>
<evidence type="ECO:0000313" key="2">
    <source>
        <dbReference type="Proteomes" id="UP000004105"/>
    </source>
</evidence>
<evidence type="ECO:0000313" key="1">
    <source>
        <dbReference type="EMBL" id="EGF10378.1"/>
    </source>
</evidence>